<keyword evidence="4" id="KW-1185">Reference proteome</keyword>
<evidence type="ECO:0000313" key="3">
    <source>
        <dbReference type="EMBL" id="RFD27360.1"/>
    </source>
</evidence>
<dbReference type="InterPro" id="IPR038332">
    <property type="entry name" value="PPE_sf"/>
</dbReference>
<organism evidence="3 4">
    <name type="scientific">Mycobacterium uberis</name>
    <dbReference type="NCBI Taxonomy" id="2162698"/>
    <lineage>
        <taxon>Bacteria</taxon>
        <taxon>Bacillati</taxon>
        <taxon>Actinomycetota</taxon>
        <taxon>Actinomycetes</taxon>
        <taxon>Mycobacteriales</taxon>
        <taxon>Mycobacteriaceae</taxon>
        <taxon>Mycobacterium</taxon>
    </lineage>
</organism>
<dbReference type="Proteomes" id="UP000258522">
    <property type="component" value="Unassembled WGS sequence"/>
</dbReference>
<gene>
    <name evidence="3" type="ORF">MUBE_02030</name>
</gene>
<accession>A0A3E1HLH4</accession>
<comment type="similarity">
    <text evidence="1">Belongs to the mycobacterial PPE family.</text>
</comment>
<dbReference type="InterPro" id="IPR000030">
    <property type="entry name" value="PPE_dom"/>
</dbReference>
<feature type="domain" description="PPE" evidence="2">
    <location>
        <begin position="1"/>
        <end position="87"/>
    </location>
</feature>
<name>A0A3E1HLH4_9MYCO</name>
<dbReference type="AlphaFoldDB" id="A0A3E1HLH4"/>
<reference evidence="3 4" key="1">
    <citation type="submission" date="2018-07" db="EMBL/GenBank/DDBJ databases">
        <title>Whole genome sequence of Mycobacterium uberis.</title>
        <authorList>
            <person name="Benjak A."/>
        </authorList>
    </citation>
    <scope>NUCLEOTIDE SEQUENCE [LARGE SCALE GENOMIC DNA]</scope>
    <source>
        <strain evidence="3 4">Jura</strain>
    </source>
</reference>
<protein>
    <recommendedName>
        <fullName evidence="2">PPE domain-containing protein</fullName>
    </recommendedName>
</protein>
<evidence type="ECO:0000259" key="2">
    <source>
        <dbReference type="Pfam" id="PF00823"/>
    </source>
</evidence>
<dbReference type="OrthoDB" id="4712729at2"/>
<comment type="caution">
    <text evidence="3">The sequence shown here is derived from an EMBL/GenBank/DDBJ whole genome shotgun (WGS) entry which is preliminary data.</text>
</comment>
<sequence length="176" mass="19655">MATAFAPCVVWMHSTADQAEQAGYRHLRQRRLMRPGFCGDSAAGGSYGHRELLAQLVSINVLGINTSAIANNEAQYGQVWVEDTAVMLLTKQHRRRLLSWPQWHRCRPRPARVDCWGCGGDWPGWLWLSGCYQQRGGRRPEGGQSAQVFSLPRSRVRSAAMVKVLIGLSVLLRLVG</sequence>
<evidence type="ECO:0000256" key="1">
    <source>
        <dbReference type="ARBA" id="ARBA00010652"/>
    </source>
</evidence>
<dbReference type="EMBL" id="QAYL01000001">
    <property type="protein sequence ID" value="RFD27360.1"/>
    <property type="molecule type" value="Genomic_DNA"/>
</dbReference>
<dbReference type="Gene3D" id="1.20.1260.20">
    <property type="entry name" value="PPE superfamily"/>
    <property type="match status" value="1"/>
</dbReference>
<dbReference type="SUPFAM" id="SSF140459">
    <property type="entry name" value="PE/PPE dimer-like"/>
    <property type="match status" value="1"/>
</dbReference>
<evidence type="ECO:0000313" key="4">
    <source>
        <dbReference type="Proteomes" id="UP000258522"/>
    </source>
</evidence>
<proteinExistence type="inferred from homology"/>
<dbReference type="Pfam" id="PF00823">
    <property type="entry name" value="PPE"/>
    <property type="match status" value="1"/>
</dbReference>